<evidence type="ECO:0000313" key="6">
    <source>
        <dbReference type="EMBL" id="GGA43416.1"/>
    </source>
</evidence>
<sequence>MKKWISVVAVIVLAIGLVQPTQSFAAKKTIDQIDQELKALKEQAKQAQAKQDQAEKQGEIAQHYVNKNKNYLNDLLGQIKTVSDELASISKDISDSEEQLRQTAKELDETEQRIQERSKLLDNRVRLMYTDGAVSYLDVVLSSTSFSDFLDRIDTLTAIANQDKQLLEEHKKDKELVLQEQENLEAGYAKTKKLYAEAESRKQVLADKEQEKQQLIAQYSDEVEENDDISSEQDKILVELVTKQAALEKEKNKIRAEQIYTYKQQQAAKAAAAKKASEVPASTNYAPGDGSLGLPVGHARISSPFGYRIHPITGVKKLHAGVDFAVPIGTDVHAAEGGVVVLAEWYSGYGNAVIVDHGNNTWTLYGHLSKFKVEKGDTVKRGQVVAESGNTGQSTGPHMHFEVRVNGEPTDPMPFLAY</sequence>
<evidence type="ECO:0000259" key="4">
    <source>
        <dbReference type="Pfam" id="PF01551"/>
    </source>
</evidence>
<comment type="caution">
    <text evidence="6">The sequence shown here is derived from an EMBL/GenBank/DDBJ whole genome shotgun (WGS) entry which is preliminary data.</text>
</comment>
<dbReference type="Pfam" id="PF24568">
    <property type="entry name" value="CC_PcsB"/>
    <property type="match status" value="1"/>
</dbReference>
<dbReference type="Gene3D" id="2.70.70.10">
    <property type="entry name" value="Glucose Permease (Domain IIA)"/>
    <property type="match status" value="1"/>
</dbReference>
<dbReference type="SUPFAM" id="SSF51261">
    <property type="entry name" value="Duplicated hybrid motif"/>
    <property type="match status" value="1"/>
</dbReference>
<evidence type="ECO:0000256" key="1">
    <source>
        <dbReference type="ARBA" id="ARBA00022729"/>
    </source>
</evidence>
<feature type="coiled-coil region" evidence="2">
    <location>
        <begin position="164"/>
        <end position="257"/>
    </location>
</feature>
<dbReference type="PANTHER" id="PTHR21666">
    <property type="entry name" value="PEPTIDASE-RELATED"/>
    <property type="match status" value="1"/>
</dbReference>
<dbReference type="Gene3D" id="6.10.250.3150">
    <property type="match status" value="1"/>
</dbReference>
<dbReference type="Proteomes" id="UP000609323">
    <property type="component" value="Unassembled WGS sequence"/>
</dbReference>
<evidence type="ECO:0000313" key="7">
    <source>
        <dbReference type="Proteomes" id="UP000609323"/>
    </source>
</evidence>
<keyword evidence="1 3" id="KW-0732">Signal</keyword>
<organism evidence="6 7">
    <name type="scientific">Paenibacillus physcomitrellae</name>
    <dbReference type="NCBI Taxonomy" id="1619311"/>
    <lineage>
        <taxon>Bacteria</taxon>
        <taxon>Bacillati</taxon>
        <taxon>Bacillota</taxon>
        <taxon>Bacilli</taxon>
        <taxon>Bacillales</taxon>
        <taxon>Paenibacillaceae</taxon>
        <taxon>Paenibacillus</taxon>
    </lineage>
</organism>
<protein>
    <submittedName>
        <fullName evidence="6">Metalloendopeptidase</fullName>
    </submittedName>
</protein>
<dbReference type="CDD" id="cd12797">
    <property type="entry name" value="M23_peptidase"/>
    <property type="match status" value="1"/>
</dbReference>
<evidence type="ECO:0000259" key="5">
    <source>
        <dbReference type="Pfam" id="PF24568"/>
    </source>
</evidence>
<dbReference type="PANTHER" id="PTHR21666:SF289">
    <property type="entry name" value="L-ALA--D-GLU ENDOPEPTIDASE"/>
    <property type="match status" value="1"/>
</dbReference>
<evidence type="ECO:0000256" key="2">
    <source>
        <dbReference type="SAM" id="Coils"/>
    </source>
</evidence>
<evidence type="ECO:0000256" key="3">
    <source>
        <dbReference type="SAM" id="SignalP"/>
    </source>
</evidence>
<accession>A0ABQ1GGJ2</accession>
<reference evidence="7" key="1">
    <citation type="journal article" date="2019" name="Int. J. Syst. Evol. Microbiol.">
        <title>The Global Catalogue of Microorganisms (GCM) 10K type strain sequencing project: providing services to taxonomists for standard genome sequencing and annotation.</title>
        <authorList>
            <consortium name="The Broad Institute Genomics Platform"/>
            <consortium name="The Broad Institute Genome Sequencing Center for Infectious Disease"/>
            <person name="Wu L."/>
            <person name="Ma J."/>
        </authorList>
    </citation>
    <scope>NUCLEOTIDE SEQUENCE [LARGE SCALE GENOMIC DNA]</scope>
    <source>
        <strain evidence="7">CGMCC 1.15044</strain>
    </source>
</reference>
<feature type="coiled-coil region" evidence="2">
    <location>
        <begin position="23"/>
        <end position="120"/>
    </location>
</feature>
<dbReference type="InterPro" id="IPR050570">
    <property type="entry name" value="Cell_wall_metabolism_enzyme"/>
</dbReference>
<dbReference type="InterPro" id="IPR011055">
    <property type="entry name" value="Dup_hybrid_motif"/>
</dbReference>
<keyword evidence="2" id="KW-0175">Coiled coil</keyword>
<name>A0ABQ1GGJ2_9BACL</name>
<dbReference type="RefSeq" id="WP_094094402.1">
    <property type="nucleotide sequence ID" value="NZ_BMHF01000011.1"/>
</dbReference>
<dbReference type="Pfam" id="PF01551">
    <property type="entry name" value="Peptidase_M23"/>
    <property type="match status" value="1"/>
</dbReference>
<proteinExistence type="predicted"/>
<dbReference type="InterPro" id="IPR057309">
    <property type="entry name" value="PcsB_CC"/>
</dbReference>
<feature type="domain" description="Peptidoglycan hydrolase PcsB coiled-coil" evidence="5">
    <location>
        <begin position="108"/>
        <end position="177"/>
    </location>
</feature>
<feature type="domain" description="M23ase beta-sheet core" evidence="4">
    <location>
        <begin position="318"/>
        <end position="412"/>
    </location>
</feature>
<gene>
    <name evidence="6" type="ORF">GCM10010917_30880</name>
</gene>
<keyword evidence="7" id="KW-1185">Reference proteome</keyword>
<dbReference type="SUPFAM" id="SSF57997">
    <property type="entry name" value="Tropomyosin"/>
    <property type="match status" value="1"/>
</dbReference>
<feature type="chain" id="PRO_5046179775" evidence="3">
    <location>
        <begin position="26"/>
        <end position="418"/>
    </location>
</feature>
<dbReference type="EMBL" id="BMHF01000011">
    <property type="protein sequence ID" value="GGA43416.1"/>
    <property type="molecule type" value="Genomic_DNA"/>
</dbReference>
<feature type="signal peptide" evidence="3">
    <location>
        <begin position="1"/>
        <end position="25"/>
    </location>
</feature>
<dbReference type="InterPro" id="IPR016047">
    <property type="entry name" value="M23ase_b-sheet_dom"/>
</dbReference>